<dbReference type="GO" id="GO:0005634">
    <property type="term" value="C:nucleus"/>
    <property type="evidence" value="ECO:0007669"/>
    <property type="project" value="TreeGrafter"/>
</dbReference>
<reference evidence="4 5" key="1">
    <citation type="submission" date="2013-05" db="EMBL/GenBank/DDBJ databases">
        <title>Draft genome of the parasitic nematode Anyclostoma ceylanicum.</title>
        <authorList>
            <person name="Mitreva M."/>
        </authorList>
    </citation>
    <scope>NUCLEOTIDE SEQUENCE [LARGE SCALE GENOMIC DNA]</scope>
</reference>
<evidence type="ECO:0000256" key="2">
    <source>
        <dbReference type="RuleBase" id="RU003616"/>
    </source>
</evidence>
<dbReference type="CDD" id="cd06526">
    <property type="entry name" value="metazoan_ACD"/>
    <property type="match status" value="1"/>
</dbReference>
<dbReference type="GO" id="GO:0005737">
    <property type="term" value="C:cytoplasm"/>
    <property type="evidence" value="ECO:0007669"/>
    <property type="project" value="TreeGrafter"/>
</dbReference>
<dbReference type="InterPro" id="IPR001436">
    <property type="entry name" value="Alpha-crystallin/sHSP_animal"/>
</dbReference>
<sequence>MATIEVTHEAKVWDWPLQSNEGVVKSRSDEHGTVAREVHRAYKLPPDVDVTTVKSHLTNRGVLNITASKVGK</sequence>
<dbReference type="PROSITE" id="PS01031">
    <property type="entry name" value="SHSP"/>
    <property type="match status" value="1"/>
</dbReference>
<dbReference type="EMBL" id="KE124849">
    <property type="protein sequence ID" value="EPB76975.1"/>
    <property type="molecule type" value="Genomic_DNA"/>
</dbReference>
<evidence type="ECO:0000256" key="1">
    <source>
        <dbReference type="PROSITE-ProRule" id="PRU00285"/>
    </source>
</evidence>
<dbReference type="Proteomes" id="UP000054495">
    <property type="component" value="Unassembled WGS sequence"/>
</dbReference>
<dbReference type="InterPro" id="IPR002068">
    <property type="entry name" value="A-crystallin/Hsp20_dom"/>
</dbReference>
<keyword evidence="5" id="KW-1185">Reference proteome</keyword>
<dbReference type="AlphaFoldDB" id="A0A0D6LY51"/>
<dbReference type="GO" id="GO:0009408">
    <property type="term" value="P:response to heat"/>
    <property type="evidence" value="ECO:0007669"/>
    <property type="project" value="TreeGrafter"/>
</dbReference>
<dbReference type="GO" id="GO:0042026">
    <property type="term" value="P:protein refolding"/>
    <property type="evidence" value="ECO:0007669"/>
    <property type="project" value="TreeGrafter"/>
</dbReference>
<evidence type="ECO:0000313" key="4">
    <source>
        <dbReference type="EMBL" id="EPB76975.1"/>
    </source>
</evidence>
<comment type="similarity">
    <text evidence="1 2">Belongs to the small heat shock protein (HSP20) family.</text>
</comment>
<dbReference type="Pfam" id="PF00011">
    <property type="entry name" value="HSP20"/>
    <property type="match status" value="1"/>
</dbReference>
<dbReference type="PANTHER" id="PTHR45640">
    <property type="entry name" value="HEAT SHOCK PROTEIN HSP-12.2-RELATED"/>
    <property type="match status" value="1"/>
</dbReference>
<dbReference type="PRINTS" id="PR00299">
    <property type="entry name" value="ACRYSTALLIN"/>
</dbReference>
<dbReference type="PANTHER" id="PTHR45640:SF35">
    <property type="entry name" value="HEAT SHOCK PROTEIN HSP-12.2"/>
    <property type="match status" value="1"/>
</dbReference>
<gene>
    <name evidence="4" type="ORF">ANCCEY_03943</name>
</gene>
<dbReference type="InterPro" id="IPR008978">
    <property type="entry name" value="HSP20-like_chaperone"/>
</dbReference>
<dbReference type="SUPFAM" id="SSF49764">
    <property type="entry name" value="HSP20-like chaperones"/>
    <property type="match status" value="1"/>
</dbReference>
<dbReference type="GO" id="GO:0051082">
    <property type="term" value="F:unfolded protein binding"/>
    <property type="evidence" value="ECO:0007669"/>
    <property type="project" value="TreeGrafter"/>
</dbReference>
<name>A0A0D6LY51_9BILA</name>
<evidence type="ECO:0000313" key="5">
    <source>
        <dbReference type="Proteomes" id="UP000054495"/>
    </source>
</evidence>
<organism evidence="4 5">
    <name type="scientific">Ancylostoma ceylanicum</name>
    <dbReference type="NCBI Taxonomy" id="53326"/>
    <lineage>
        <taxon>Eukaryota</taxon>
        <taxon>Metazoa</taxon>
        <taxon>Ecdysozoa</taxon>
        <taxon>Nematoda</taxon>
        <taxon>Chromadorea</taxon>
        <taxon>Rhabditida</taxon>
        <taxon>Rhabditina</taxon>
        <taxon>Rhabditomorpha</taxon>
        <taxon>Strongyloidea</taxon>
        <taxon>Ancylostomatidae</taxon>
        <taxon>Ancylostomatinae</taxon>
        <taxon>Ancylostoma</taxon>
    </lineage>
</organism>
<accession>A0A0D6LY51</accession>
<evidence type="ECO:0000259" key="3">
    <source>
        <dbReference type="PROSITE" id="PS01031"/>
    </source>
</evidence>
<feature type="domain" description="SHSP" evidence="3">
    <location>
        <begin position="1"/>
        <end position="72"/>
    </location>
</feature>
<protein>
    <recommendedName>
        <fullName evidence="3">SHSP domain-containing protein</fullName>
    </recommendedName>
</protein>
<proteinExistence type="inferred from homology"/>
<dbReference type="Gene3D" id="2.60.40.790">
    <property type="match status" value="1"/>
</dbReference>